<reference evidence="2 3" key="1">
    <citation type="journal article" date="2016" name="Nat. Commun.">
        <title>Thousands of microbial genomes shed light on interconnected biogeochemical processes in an aquifer system.</title>
        <authorList>
            <person name="Anantharaman K."/>
            <person name="Brown C.T."/>
            <person name="Hug L.A."/>
            <person name="Sharon I."/>
            <person name="Castelle C.J."/>
            <person name="Probst A.J."/>
            <person name="Thomas B.C."/>
            <person name="Singh A."/>
            <person name="Wilkins M.J."/>
            <person name="Karaoz U."/>
            <person name="Brodie E.L."/>
            <person name="Williams K.H."/>
            <person name="Hubbard S.S."/>
            <person name="Banfield J.F."/>
        </authorList>
    </citation>
    <scope>NUCLEOTIDE SEQUENCE [LARGE SCALE GENOMIC DNA]</scope>
</reference>
<dbReference type="AlphaFoldDB" id="A0A1G2BL73"/>
<feature type="transmembrane region" description="Helical" evidence="1">
    <location>
        <begin position="174"/>
        <end position="195"/>
    </location>
</feature>
<evidence type="ECO:0000313" key="3">
    <source>
        <dbReference type="Proteomes" id="UP000177817"/>
    </source>
</evidence>
<keyword evidence="1" id="KW-0812">Transmembrane</keyword>
<feature type="transmembrane region" description="Helical" evidence="1">
    <location>
        <begin position="86"/>
        <end position="106"/>
    </location>
</feature>
<evidence type="ECO:0000313" key="2">
    <source>
        <dbReference type="EMBL" id="OGY88957.1"/>
    </source>
</evidence>
<dbReference type="InterPro" id="IPR010178">
    <property type="entry name" value="Lit"/>
</dbReference>
<comment type="caution">
    <text evidence="2">The sequence shown here is derived from an EMBL/GenBank/DDBJ whole genome shotgun (WGS) entry which is preliminary data.</text>
</comment>
<dbReference type="NCBIfam" id="TIGR01906">
    <property type="entry name" value="integ_TIGR01906"/>
    <property type="match status" value="1"/>
</dbReference>
<keyword evidence="1" id="KW-1133">Transmembrane helix</keyword>
<gene>
    <name evidence="2" type="ORF">A2677_00715</name>
</gene>
<keyword evidence="1" id="KW-0472">Membrane</keyword>
<name>A0A1G2BL73_9BACT</name>
<evidence type="ECO:0000256" key="1">
    <source>
        <dbReference type="SAM" id="Phobius"/>
    </source>
</evidence>
<dbReference type="Proteomes" id="UP000177817">
    <property type="component" value="Unassembled WGS sequence"/>
</dbReference>
<feature type="transmembrane region" description="Helical" evidence="1">
    <location>
        <begin position="118"/>
        <end position="140"/>
    </location>
</feature>
<sequence>MRENLLGVVAGIFCIVALATSSFLFLARSGWYEHLIVASTGIDLDNASEHKLTRRLVADYLFTDRVLAPELFSERERLHMTDVKRIFREIETVAFVAFAVFFLLTFVLRKSPRFVRAIYRASVTSLIGIGVGSVVCLIFFDSIFTAMHRFLFANDFWLLDPATDRIIRAFPGEYFLTFTIGYGVILTALVALLAFTANVKSKTTL</sequence>
<feature type="transmembrane region" description="Helical" evidence="1">
    <location>
        <begin position="6"/>
        <end position="26"/>
    </location>
</feature>
<dbReference type="Pfam" id="PF07314">
    <property type="entry name" value="Lit"/>
    <property type="match status" value="1"/>
</dbReference>
<organism evidence="2 3">
    <name type="scientific">Candidatus Komeilibacteria bacterium RIFCSPHIGHO2_01_FULL_52_14</name>
    <dbReference type="NCBI Taxonomy" id="1798549"/>
    <lineage>
        <taxon>Bacteria</taxon>
        <taxon>Candidatus Komeiliibacteriota</taxon>
    </lineage>
</organism>
<proteinExistence type="predicted"/>
<accession>A0A1G2BL73</accession>
<protein>
    <recommendedName>
        <fullName evidence="4">TIGR01906 family membrane protein</fullName>
    </recommendedName>
</protein>
<dbReference type="EMBL" id="MHKK01000047">
    <property type="protein sequence ID" value="OGY88957.1"/>
    <property type="molecule type" value="Genomic_DNA"/>
</dbReference>
<evidence type="ECO:0008006" key="4">
    <source>
        <dbReference type="Google" id="ProtNLM"/>
    </source>
</evidence>